<dbReference type="SMART" id="SM00448">
    <property type="entry name" value="REC"/>
    <property type="match status" value="1"/>
</dbReference>
<evidence type="ECO:0000313" key="16">
    <source>
        <dbReference type="EMBL" id="ETW82000.1"/>
    </source>
</evidence>
<dbReference type="CDD" id="cd00082">
    <property type="entry name" value="HisKA"/>
    <property type="match status" value="1"/>
</dbReference>
<evidence type="ECO:0000313" key="17">
    <source>
        <dbReference type="Proteomes" id="UP000030671"/>
    </source>
</evidence>
<keyword evidence="17" id="KW-1185">Reference proteome</keyword>
<dbReference type="Gene3D" id="3.30.565.10">
    <property type="entry name" value="Histidine kinase-like ATPase, C-terminal domain"/>
    <property type="match status" value="1"/>
</dbReference>
<gene>
    <name evidence="16" type="ORF">HETIRDRAFT_9148</name>
</gene>
<keyword evidence="6" id="KW-0418">Kinase</keyword>
<keyword evidence="9" id="KW-0902">Two-component regulatory system</keyword>
<evidence type="ECO:0000256" key="10">
    <source>
        <dbReference type="ARBA" id="ARBA00023170"/>
    </source>
</evidence>
<dbReference type="GO" id="GO:0009584">
    <property type="term" value="P:detection of visible light"/>
    <property type="evidence" value="ECO:0007669"/>
    <property type="project" value="InterPro"/>
</dbReference>
<sequence>SSRHSSRHSSIEEHPVAVRFEHTEVDGHHVIIGREGKLRQCEDEPIRTPGAVQGFGVLVALQDDPDSEMLVVRQVSENATELLGLSPKYLFSLPCFTDVLPDSQVDVLWDNIQFLADPDAGGEDEDESPHVFRRREWSCWCAAHRPRRHAYAPSPPASATSDSAASSSPPLPPLPANAASDLIILEFELKVDVFNPLYPNASNLTSEAVSAMSSPLSGGSVSAGGSTVGSTDASSSTLMRTTPAGPGGGVRGRRGARGTAGGGSVGTIGMMDVFAVMAQINEQLGAAGDLVAFLRVVVGIVKDLTQFHRVLVYQFDERWNGQTVAELVDWSQTRELYRGLHFPAGDIPAQARHLYTLNRMRLLYDREQVTARIVVRSPEDLETPLNMTHCYLRAMSPIHLKYLGNMGVRSSMSVSIMAFGSLWGLVACHSYGPCGMRVSFPVRQMMRLLSDSISRNIERLSYAQRLHTRKLFNTLSSDQHPAGYIVSNPDDLLGLFDADFGVIVIGGGAKILGPNQHGQEVLIMAEYLRLKQFNVIQVSQAVTEDFPDLQLSNGLEVIAGLLYVPLSSGGKDFIAFLRKGQPRDVRWAGRPSRADGRGDEKTSLEPRKSFKVWSETVAGRCRQWSDEHLETAGVLALVYGKFIEVWRQKETALQTTQLTNLLLSNAGHEVRTPLNHIINCLELALNGALDRETRENLSQSHAASKSLLFTINDLLDLTRLESGQETSFNEPFDLPTAIEEATSLYKQEAARRKLRFRLDLMGGPLRVMGDSSKIRTVVANLTANALKYTQAGEIAITCQTFEEPQGLRNPGQIAVEIIVADTGCGIQEGKLESIFREFEQVESALPKTGSAPGLGLGLAVVARIVEQLGGQLRVDSKVGVGSRFSFLIPFTVVSSDAERGVSPALTRASSIQRGSSHGSVSSLEVDTIVDALSSALGSPGCPAPRLASPARRPGTYPIADSGTPVRPVKVDQYEMDAVRRPKSGEKPPSPAFDGKLRVLIVEDNAINRTILAKRLTLDGHAVVNTTNGQEGVDMIRSDKEFDCILMDVQMPILNGFEATECIRTLEKSSPFPKRRVSHILNGRIPVFAVSASLLERQRDELANIGVDGWILKPIDFKRLRAILRGVTDSRQRERDEYTVGHWEIGGW</sequence>
<keyword evidence="7" id="KW-0067">ATP-binding</keyword>
<dbReference type="SUPFAM" id="SSF55781">
    <property type="entry name" value="GAF domain-like"/>
    <property type="match status" value="2"/>
</dbReference>
<dbReference type="Pfam" id="PF00512">
    <property type="entry name" value="HisKA"/>
    <property type="match status" value="1"/>
</dbReference>
<dbReference type="Pfam" id="PF02518">
    <property type="entry name" value="HATPase_c"/>
    <property type="match status" value="1"/>
</dbReference>
<feature type="domain" description="Phytochrome chromophore attachment site" evidence="13">
    <location>
        <begin position="289"/>
        <end position="451"/>
    </location>
</feature>
<dbReference type="InterPro" id="IPR035965">
    <property type="entry name" value="PAS-like_dom_sf"/>
</dbReference>
<dbReference type="InterPro" id="IPR001789">
    <property type="entry name" value="Sig_transdc_resp-reg_receiver"/>
</dbReference>
<dbReference type="InterPro" id="IPR003661">
    <property type="entry name" value="HisK_dim/P_dom"/>
</dbReference>
<accession>W4K9H1</accession>
<feature type="compositionally biased region" description="Low complexity" evidence="12">
    <location>
        <begin position="943"/>
        <end position="953"/>
    </location>
</feature>
<organism evidence="16 17">
    <name type="scientific">Heterobasidion irregulare (strain TC 32-1)</name>
    <dbReference type="NCBI Taxonomy" id="747525"/>
    <lineage>
        <taxon>Eukaryota</taxon>
        <taxon>Fungi</taxon>
        <taxon>Dikarya</taxon>
        <taxon>Basidiomycota</taxon>
        <taxon>Agaricomycotina</taxon>
        <taxon>Agaricomycetes</taxon>
        <taxon>Russulales</taxon>
        <taxon>Bondarzewiaceae</taxon>
        <taxon>Heterobasidion</taxon>
        <taxon>Heterobasidion annosum species complex</taxon>
    </lineage>
</organism>
<dbReference type="InterPro" id="IPR003594">
    <property type="entry name" value="HATPase_dom"/>
</dbReference>
<dbReference type="eggNOG" id="KOG0519">
    <property type="taxonomic scope" value="Eukaryota"/>
</dbReference>
<feature type="region of interest" description="Disordered" evidence="12">
    <location>
        <begin position="150"/>
        <end position="172"/>
    </location>
</feature>
<dbReference type="InterPro" id="IPR029016">
    <property type="entry name" value="GAF-like_dom_sf"/>
</dbReference>
<dbReference type="STRING" id="747525.W4K9H1"/>
<proteinExistence type="predicted"/>
<dbReference type="EMBL" id="KI925458">
    <property type="protein sequence ID" value="ETW82000.1"/>
    <property type="molecule type" value="Genomic_DNA"/>
</dbReference>
<dbReference type="Proteomes" id="UP000030671">
    <property type="component" value="Unassembled WGS sequence"/>
</dbReference>
<dbReference type="CDD" id="cd17546">
    <property type="entry name" value="REC_hyHK_CKI1_RcsC-like"/>
    <property type="match status" value="1"/>
</dbReference>
<dbReference type="Gene3D" id="3.40.50.2300">
    <property type="match status" value="1"/>
</dbReference>
<dbReference type="Gene3D" id="3.30.450.40">
    <property type="match status" value="1"/>
</dbReference>
<dbReference type="OrthoDB" id="2015534at2759"/>
<dbReference type="RefSeq" id="XP_009545763.1">
    <property type="nucleotide sequence ID" value="XM_009547468.1"/>
</dbReference>
<dbReference type="PANTHER" id="PTHR43065">
    <property type="entry name" value="SENSOR HISTIDINE KINASE"/>
    <property type="match status" value="1"/>
</dbReference>
<dbReference type="InterPro" id="IPR043150">
    <property type="entry name" value="Phytochrome_PHY_sf"/>
</dbReference>
<dbReference type="PRINTS" id="PR00344">
    <property type="entry name" value="BCTRLSENSOR"/>
</dbReference>
<keyword evidence="10" id="KW-0675">Receptor</keyword>
<dbReference type="Pfam" id="PF00072">
    <property type="entry name" value="Response_reg"/>
    <property type="match status" value="1"/>
</dbReference>
<dbReference type="Pfam" id="PF00360">
    <property type="entry name" value="PHY"/>
    <property type="match status" value="1"/>
</dbReference>
<dbReference type="SUPFAM" id="SSF55874">
    <property type="entry name" value="ATPase domain of HSP90 chaperone/DNA topoisomerase II/histidine kinase"/>
    <property type="match status" value="1"/>
</dbReference>
<dbReference type="PROSITE" id="PS50109">
    <property type="entry name" value="HIS_KIN"/>
    <property type="match status" value="1"/>
</dbReference>
<dbReference type="GeneID" id="20678871"/>
<dbReference type="SMART" id="SM00065">
    <property type="entry name" value="GAF"/>
    <property type="match status" value="1"/>
</dbReference>
<feature type="modified residue" description="4-aspartylphosphate" evidence="11">
    <location>
        <position position="1047"/>
    </location>
</feature>
<dbReference type="GO" id="GO:0009881">
    <property type="term" value="F:photoreceptor activity"/>
    <property type="evidence" value="ECO:0007669"/>
    <property type="project" value="UniProtKB-KW"/>
</dbReference>
<evidence type="ECO:0000256" key="7">
    <source>
        <dbReference type="ARBA" id="ARBA00022840"/>
    </source>
</evidence>
<keyword evidence="2 11" id="KW-0597">Phosphoprotein</keyword>
<dbReference type="InterPro" id="IPR011006">
    <property type="entry name" value="CheY-like_superfamily"/>
</dbReference>
<dbReference type="Pfam" id="PF01590">
    <property type="entry name" value="GAF"/>
    <property type="match status" value="1"/>
</dbReference>
<dbReference type="InterPro" id="IPR036097">
    <property type="entry name" value="HisK_dim/P_sf"/>
</dbReference>
<keyword evidence="8" id="KW-0157">Chromophore</keyword>
<dbReference type="GO" id="GO:0000155">
    <property type="term" value="F:phosphorelay sensor kinase activity"/>
    <property type="evidence" value="ECO:0007669"/>
    <property type="project" value="InterPro"/>
</dbReference>
<protein>
    <recommendedName>
        <fullName evidence="18">Phytochrome</fullName>
    </recommendedName>
</protein>
<dbReference type="SUPFAM" id="SSF55785">
    <property type="entry name" value="PYP-like sensor domain (PAS domain)"/>
    <property type="match status" value="1"/>
</dbReference>
<keyword evidence="3" id="KW-0716">Sensory transduction</keyword>
<evidence type="ECO:0000256" key="5">
    <source>
        <dbReference type="ARBA" id="ARBA00022741"/>
    </source>
</evidence>
<feature type="non-terminal residue" evidence="16">
    <location>
        <position position="1147"/>
    </location>
</feature>
<dbReference type="GO" id="GO:0005524">
    <property type="term" value="F:ATP binding"/>
    <property type="evidence" value="ECO:0007669"/>
    <property type="project" value="UniProtKB-KW"/>
</dbReference>
<evidence type="ECO:0000256" key="9">
    <source>
        <dbReference type="ARBA" id="ARBA00023012"/>
    </source>
</evidence>
<feature type="domain" description="Histidine kinase" evidence="14">
    <location>
        <begin position="665"/>
        <end position="892"/>
    </location>
</feature>
<evidence type="ECO:0000256" key="6">
    <source>
        <dbReference type="ARBA" id="ARBA00022777"/>
    </source>
</evidence>
<dbReference type="KEGG" id="hir:HETIRDRAFT_9148"/>
<dbReference type="InterPro" id="IPR003018">
    <property type="entry name" value="GAF"/>
</dbReference>
<evidence type="ECO:0000256" key="8">
    <source>
        <dbReference type="ARBA" id="ARBA00022991"/>
    </source>
</evidence>
<dbReference type="InParanoid" id="W4K9H1"/>
<keyword evidence="5" id="KW-0547">Nucleotide-binding</keyword>
<dbReference type="InterPro" id="IPR004358">
    <property type="entry name" value="Sig_transdc_His_kin-like_C"/>
</dbReference>
<dbReference type="SMART" id="SM00387">
    <property type="entry name" value="HATPase_c"/>
    <property type="match status" value="1"/>
</dbReference>
<dbReference type="Gene3D" id="1.10.287.130">
    <property type="match status" value="1"/>
</dbReference>
<dbReference type="InterPro" id="IPR013654">
    <property type="entry name" value="PAS_2"/>
</dbReference>
<dbReference type="PANTHER" id="PTHR43065:SF10">
    <property type="entry name" value="PEROXIDE STRESS-ACTIVATED HISTIDINE KINASE MAK3"/>
    <property type="match status" value="1"/>
</dbReference>
<evidence type="ECO:0000256" key="12">
    <source>
        <dbReference type="SAM" id="MobiDB-lite"/>
    </source>
</evidence>
<dbReference type="SUPFAM" id="SSF52172">
    <property type="entry name" value="CheY-like"/>
    <property type="match status" value="1"/>
</dbReference>
<evidence type="ECO:0000259" key="13">
    <source>
        <dbReference type="PROSITE" id="PS50046"/>
    </source>
</evidence>
<feature type="compositionally biased region" description="Low complexity" evidence="12">
    <location>
        <begin position="215"/>
        <end position="244"/>
    </location>
</feature>
<feature type="region of interest" description="Disordered" evidence="12">
    <location>
        <begin position="943"/>
        <end position="965"/>
    </location>
</feature>
<evidence type="ECO:0000256" key="3">
    <source>
        <dbReference type="ARBA" id="ARBA00022606"/>
    </source>
</evidence>
<dbReference type="PROSITE" id="PS50046">
    <property type="entry name" value="PHYTOCHROME_2"/>
    <property type="match status" value="1"/>
</dbReference>
<evidence type="ECO:0000256" key="2">
    <source>
        <dbReference type="ARBA" id="ARBA00022553"/>
    </source>
</evidence>
<dbReference type="GO" id="GO:0006355">
    <property type="term" value="P:regulation of DNA-templated transcription"/>
    <property type="evidence" value="ECO:0007669"/>
    <property type="project" value="InterPro"/>
</dbReference>
<feature type="compositionally biased region" description="Low complexity" evidence="12">
    <location>
        <begin position="157"/>
        <end position="168"/>
    </location>
</feature>
<keyword evidence="1" id="KW-0600">Photoreceptor protein</keyword>
<dbReference type="Gene3D" id="3.30.450.270">
    <property type="match status" value="1"/>
</dbReference>
<dbReference type="Pfam" id="PF08446">
    <property type="entry name" value="PAS_2"/>
    <property type="match status" value="1"/>
</dbReference>
<evidence type="ECO:0000259" key="15">
    <source>
        <dbReference type="PROSITE" id="PS50110"/>
    </source>
</evidence>
<evidence type="ECO:0000256" key="1">
    <source>
        <dbReference type="ARBA" id="ARBA00022543"/>
    </source>
</evidence>
<dbReference type="InterPro" id="IPR036890">
    <property type="entry name" value="HATPase_C_sf"/>
</dbReference>
<evidence type="ECO:0000256" key="4">
    <source>
        <dbReference type="ARBA" id="ARBA00022679"/>
    </source>
</evidence>
<dbReference type="InterPro" id="IPR016132">
    <property type="entry name" value="Phyto_chromo_attachment"/>
</dbReference>
<evidence type="ECO:0008006" key="18">
    <source>
        <dbReference type="Google" id="ProtNLM"/>
    </source>
</evidence>
<dbReference type="SUPFAM" id="SSF47384">
    <property type="entry name" value="Homodimeric domain of signal transducing histidine kinase"/>
    <property type="match status" value="1"/>
</dbReference>
<evidence type="ECO:0000256" key="11">
    <source>
        <dbReference type="PROSITE-ProRule" id="PRU00169"/>
    </source>
</evidence>
<dbReference type="AlphaFoldDB" id="W4K9H1"/>
<dbReference type="PROSITE" id="PS50110">
    <property type="entry name" value="RESPONSE_REGULATORY"/>
    <property type="match status" value="1"/>
</dbReference>
<feature type="region of interest" description="Disordered" evidence="12">
    <location>
        <begin position="215"/>
        <end position="261"/>
    </location>
</feature>
<dbReference type="Gene3D" id="3.30.450.20">
    <property type="entry name" value="PAS domain"/>
    <property type="match status" value="1"/>
</dbReference>
<dbReference type="InterPro" id="IPR013515">
    <property type="entry name" value="Phytochrome_cen-reg"/>
</dbReference>
<reference evidence="16 17" key="1">
    <citation type="journal article" date="2012" name="New Phytol.">
        <title>Insight into trade-off between wood decay and parasitism from the genome of a fungal forest pathogen.</title>
        <authorList>
            <person name="Olson A."/>
            <person name="Aerts A."/>
            <person name="Asiegbu F."/>
            <person name="Belbahri L."/>
            <person name="Bouzid O."/>
            <person name="Broberg A."/>
            <person name="Canback B."/>
            <person name="Coutinho P.M."/>
            <person name="Cullen D."/>
            <person name="Dalman K."/>
            <person name="Deflorio G."/>
            <person name="van Diepen L.T."/>
            <person name="Dunand C."/>
            <person name="Duplessis S."/>
            <person name="Durling M."/>
            <person name="Gonthier P."/>
            <person name="Grimwood J."/>
            <person name="Fossdal C.G."/>
            <person name="Hansson D."/>
            <person name="Henrissat B."/>
            <person name="Hietala A."/>
            <person name="Himmelstrand K."/>
            <person name="Hoffmeister D."/>
            <person name="Hogberg N."/>
            <person name="James T.Y."/>
            <person name="Karlsson M."/>
            <person name="Kohler A."/>
            <person name="Kues U."/>
            <person name="Lee Y.H."/>
            <person name="Lin Y.C."/>
            <person name="Lind M."/>
            <person name="Lindquist E."/>
            <person name="Lombard V."/>
            <person name="Lucas S."/>
            <person name="Lunden K."/>
            <person name="Morin E."/>
            <person name="Murat C."/>
            <person name="Park J."/>
            <person name="Raffaello T."/>
            <person name="Rouze P."/>
            <person name="Salamov A."/>
            <person name="Schmutz J."/>
            <person name="Solheim H."/>
            <person name="Stahlberg J."/>
            <person name="Velez H."/>
            <person name="de Vries R.P."/>
            <person name="Wiebenga A."/>
            <person name="Woodward S."/>
            <person name="Yakovlev I."/>
            <person name="Garbelotto M."/>
            <person name="Martin F."/>
            <person name="Grigoriev I.V."/>
            <person name="Stenlid J."/>
        </authorList>
    </citation>
    <scope>NUCLEOTIDE SEQUENCE [LARGE SCALE GENOMIC DNA]</scope>
    <source>
        <strain evidence="16 17">TC 32-1</strain>
    </source>
</reference>
<evidence type="ECO:0000259" key="14">
    <source>
        <dbReference type="PROSITE" id="PS50109"/>
    </source>
</evidence>
<name>W4K9H1_HETIT</name>
<dbReference type="HOGENOM" id="CLU_000445_50_4_1"/>
<feature type="domain" description="Response regulatory" evidence="15">
    <location>
        <begin position="997"/>
        <end position="1127"/>
    </location>
</feature>
<keyword evidence="4" id="KW-0808">Transferase</keyword>
<dbReference type="SMART" id="SM00388">
    <property type="entry name" value="HisKA"/>
    <property type="match status" value="1"/>
</dbReference>
<dbReference type="InterPro" id="IPR005467">
    <property type="entry name" value="His_kinase_dom"/>
</dbReference>
<feature type="non-terminal residue" evidence="16">
    <location>
        <position position="1"/>
    </location>
</feature>